<reference evidence="1 2" key="1">
    <citation type="submission" date="2023-04" db="EMBL/GenBank/DDBJ databases">
        <title>Ottowia paracancer sp. nov., isolated from human stomach.</title>
        <authorList>
            <person name="Song Y."/>
        </authorList>
    </citation>
    <scope>NUCLEOTIDE SEQUENCE [LARGE SCALE GENOMIC DNA]</scope>
    <source>
        <strain evidence="1 2">10c7w1</strain>
    </source>
</reference>
<keyword evidence="2" id="KW-1185">Reference proteome</keyword>
<evidence type="ECO:0000313" key="2">
    <source>
        <dbReference type="Proteomes" id="UP001237156"/>
    </source>
</evidence>
<organism evidence="1 2">
    <name type="scientific">Ottowia cancrivicina</name>
    <dbReference type="NCBI Taxonomy" id="3040346"/>
    <lineage>
        <taxon>Bacteria</taxon>
        <taxon>Pseudomonadati</taxon>
        <taxon>Pseudomonadota</taxon>
        <taxon>Betaproteobacteria</taxon>
        <taxon>Burkholderiales</taxon>
        <taxon>Comamonadaceae</taxon>
        <taxon>Ottowia</taxon>
    </lineage>
</organism>
<evidence type="ECO:0000313" key="1">
    <source>
        <dbReference type="EMBL" id="MDG9698536.1"/>
    </source>
</evidence>
<dbReference type="PANTHER" id="PTHR39217:SF1">
    <property type="entry name" value="GLUTATHIONE SYNTHETASE"/>
    <property type="match status" value="1"/>
</dbReference>
<name>A0AAW6RIU9_9BURK</name>
<dbReference type="EMBL" id="JARVII010000002">
    <property type="protein sequence ID" value="MDG9698536.1"/>
    <property type="molecule type" value="Genomic_DNA"/>
</dbReference>
<accession>A0AAW6RIU9</accession>
<sequence>MNTYIATCRDWPQGNAGLQALAAALRATLAPWQDIRPAALAAQPSPAAVLPLAAWDYSETPDAFRDWLRALQAAGARVFNPPALQLWNMDKRYLCELAARGLPVTPSLALLPQHAPDWARRVAECGWPRPVVKPLIGQSGRGVRRLTEGEAPALASYPQGALLQPFVQASFGEVCLIYLAGRYSHAARRRLAPGEWRANSAYGAQIESVTPRPEWLACAEAALRCLPEPPLYARVDGLISEGGSGESGFSINEVELIEPALYPQLRPAFARELAAALASRLAS</sequence>
<dbReference type="AlphaFoldDB" id="A0AAW6RIU9"/>
<gene>
    <name evidence="1" type="ORF">QB898_02170</name>
</gene>
<dbReference type="Proteomes" id="UP001237156">
    <property type="component" value="Unassembled WGS sequence"/>
</dbReference>
<evidence type="ECO:0008006" key="3">
    <source>
        <dbReference type="Google" id="ProtNLM"/>
    </source>
</evidence>
<dbReference type="PANTHER" id="PTHR39217">
    <property type="match status" value="1"/>
</dbReference>
<dbReference type="SUPFAM" id="SSF56059">
    <property type="entry name" value="Glutathione synthetase ATP-binding domain-like"/>
    <property type="match status" value="1"/>
</dbReference>
<protein>
    <recommendedName>
        <fullName evidence="3">ATP-grasp domain-containing protein</fullName>
    </recommendedName>
</protein>
<dbReference type="InterPro" id="IPR053191">
    <property type="entry name" value="DcsG_Biosynth_Enzyme"/>
</dbReference>
<proteinExistence type="predicted"/>
<dbReference type="RefSeq" id="WP_279523610.1">
    <property type="nucleotide sequence ID" value="NZ_JARVII010000002.1"/>
</dbReference>
<comment type="caution">
    <text evidence="1">The sequence shown here is derived from an EMBL/GenBank/DDBJ whole genome shotgun (WGS) entry which is preliminary data.</text>
</comment>
<dbReference type="Gene3D" id="3.30.470.20">
    <property type="entry name" value="ATP-grasp fold, B domain"/>
    <property type="match status" value="1"/>
</dbReference>